<protein>
    <submittedName>
        <fullName evidence="1">Uncharacterized protein</fullName>
    </submittedName>
</protein>
<sequence>MELLKVTAIHLNVKKQAKFPLGNQFYSLLNYKKNLEYNINLKHKNSRHASEQQLMKFYCENVGRVSGEIGSTPFDVLFEQLCR</sequence>
<dbReference type="Proteomes" id="UP000054630">
    <property type="component" value="Unassembled WGS sequence"/>
</dbReference>
<proteinExistence type="predicted"/>
<reference evidence="1 2" key="1">
    <citation type="submission" date="2015-01" db="EMBL/GenBank/DDBJ databases">
        <title>Evolution of Trichinella species and genotypes.</title>
        <authorList>
            <person name="Korhonen P.K."/>
            <person name="Edoardo P."/>
            <person name="Giuseppe L.R."/>
            <person name="Gasser R.B."/>
        </authorList>
    </citation>
    <scope>NUCLEOTIDE SEQUENCE [LARGE SCALE GENOMIC DNA]</scope>
    <source>
        <strain evidence="1">ISS37</strain>
    </source>
</reference>
<dbReference type="EMBL" id="JYDL01000012">
    <property type="protein sequence ID" value="KRX25475.1"/>
    <property type="molecule type" value="Genomic_DNA"/>
</dbReference>
<evidence type="ECO:0000313" key="2">
    <source>
        <dbReference type="Proteomes" id="UP000054630"/>
    </source>
</evidence>
<name>A0A0V0SG54_9BILA</name>
<comment type="caution">
    <text evidence="1">The sequence shown here is derived from an EMBL/GenBank/DDBJ whole genome shotgun (WGS) entry which is preliminary data.</text>
</comment>
<evidence type="ECO:0000313" key="1">
    <source>
        <dbReference type="EMBL" id="KRX25475.1"/>
    </source>
</evidence>
<accession>A0A0V0SG54</accession>
<gene>
    <name evidence="1" type="ORF">T07_8381</name>
</gene>
<organism evidence="1 2">
    <name type="scientific">Trichinella nelsoni</name>
    <dbReference type="NCBI Taxonomy" id="6336"/>
    <lineage>
        <taxon>Eukaryota</taxon>
        <taxon>Metazoa</taxon>
        <taxon>Ecdysozoa</taxon>
        <taxon>Nematoda</taxon>
        <taxon>Enoplea</taxon>
        <taxon>Dorylaimia</taxon>
        <taxon>Trichinellida</taxon>
        <taxon>Trichinellidae</taxon>
        <taxon>Trichinella</taxon>
    </lineage>
</organism>
<dbReference type="AlphaFoldDB" id="A0A0V0SG54"/>
<keyword evidence="2" id="KW-1185">Reference proteome</keyword>